<dbReference type="Proteomes" id="UP000297245">
    <property type="component" value="Unassembled WGS sequence"/>
</dbReference>
<evidence type="ECO:0000256" key="1">
    <source>
        <dbReference type="SAM" id="MobiDB-lite"/>
    </source>
</evidence>
<protein>
    <submittedName>
        <fullName evidence="2">Uncharacterized protein</fullName>
    </submittedName>
</protein>
<evidence type="ECO:0000313" key="2">
    <source>
        <dbReference type="EMBL" id="THU80455.1"/>
    </source>
</evidence>
<feature type="compositionally biased region" description="Low complexity" evidence="1">
    <location>
        <begin position="65"/>
        <end position="82"/>
    </location>
</feature>
<sequence>MPASRRRRKPSNDPPSRTPTLDNIDDTDIEANPDDTSLPPAEDGLPAVSSIPATTSRSPRKRCSRPSVSASPSSNSMAAGPSGETGSGVAPQTSSDTLQTSRQNRKQSTGSRRGPKDDAERQLQASLNALATKVDKMGEDHQSLRVMLQEMTSAYQLMAKQHEQTIRSMDDNTDRLVNAIRELATNVTAALTNEERGRSRQQSTRSFSASSYEKSSLGSASRSPCSRRSRSFSSSSTDDLGRNDHYDLAAECQDLEMGNKTPAREGQDLILENEVSETPTNLGMEDISPAETPHLQQENSVMQDPINSDGWRSDVDAVSIPAWSTPPSPTPAIPQGSQDPLGLPLPLMGTPFDFPLSTTSGDTESEGVESAPSLFTRLNMKRLRSRSLSPSRESTPKRSKMLPAAEGISSLHNTSSRPHGSAVYIGPYNWPRFHPANRERLKEVFEEAQHATGCNLPFPNHVRSEGNAQYLRIVFNKSSDAEALFRTWKSIVLPETLVGISIRKSLQ</sequence>
<dbReference type="EMBL" id="ML179903">
    <property type="protein sequence ID" value="THU80455.1"/>
    <property type="molecule type" value="Genomic_DNA"/>
</dbReference>
<accession>A0A4V4HBS5</accession>
<feature type="compositionally biased region" description="Acidic residues" evidence="1">
    <location>
        <begin position="23"/>
        <end position="33"/>
    </location>
</feature>
<name>A0A4V4HBS5_DENBC</name>
<keyword evidence="3" id="KW-1185">Reference proteome</keyword>
<reference evidence="2 3" key="1">
    <citation type="journal article" date="2019" name="Nat. Ecol. Evol.">
        <title>Megaphylogeny resolves global patterns of mushroom evolution.</title>
        <authorList>
            <person name="Varga T."/>
            <person name="Krizsan K."/>
            <person name="Foldi C."/>
            <person name="Dima B."/>
            <person name="Sanchez-Garcia M."/>
            <person name="Sanchez-Ramirez S."/>
            <person name="Szollosi G.J."/>
            <person name="Szarkandi J.G."/>
            <person name="Papp V."/>
            <person name="Albert L."/>
            <person name="Andreopoulos W."/>
            <person name="Angelini C."/>
            <person name="Antonin V."/>
            <person name="Barry K.W."/>
            <person name="Bougher N.L."/>
            <person name="Buchanan P."/>
            <person name="Buyck B."/>
            <person name="Bense V."/>
            <person name="Catcheside P."/>
            <person name="Chovatia M."/>
            <person name="Cooper J."/>
            <person name="Damon W."/>
            <person name="Desjardin D."/>
            <person name="Finy P."/>
            <person name="Geml J."/>
            <person name="Haridas S."/>
            <person name="Hughes K."/>
            <person name="Justo A."/>
            <person name="Karasinski D."/>
            <person name="Kautmanova I."/>
            <person name="Kiss B."/>
            <person name="Kocsube S."/>
            <person name="Kotiranta H."/>
            <person name="LaButti K.M."/>
            <person name="Lechner B.E."/>
            <person name="Liimatainen K."/>
            <person name="Lipzen A."/>
            <person name="Lukacs Z."/>
            <person name="Mihaltcheva S."/>
            <person name="Morgado L.N."/>
            <person name="Niskanen T."/>
            <person name="Noordeloos M.E."/>
            <person name="Ohm R.A."/>
            <person name="Ortiz-Santana B."/>
            <person name="Ovrebo C."/>
            <person name="Racz N."/>
            <person name="Riley R."/>
            <person name="Savchenko A."/>
            <person name="Shiryaev A."/>
            <person name="Soop K."/>
            <person name="Spirin V."/>
            <person name="Szebenyi C."/>
            <person name="Tomsovsky M."/>
            <person name="Tulloss R.E."/>
            <person name="Uehling J."/>
            <person name="Grigoriev I.V."/>
            <person name="Vagvolgyi C."/>
            <person name="Papp T."/>
            <person name="Martin F.M."/>
            <person name="Miettinen O."/>
            <person name="Hibbett D.S."/>
            <person name="Nagy L.G."/>
        </authorList>
    </citation>
    <scope>NUCLEOTIDE SEQUENCE [LARGE SCALE GENOMIC DNA]</scope>
    <source>
        <strain evidence="2 3">CBS 962.96</strain>
    </source>
</reference>
<dbReference type="AlphaFoldDB" id="A0A4V4HBS5"/>
<feature type="compositionally biased region" description="Polar residues" evidence="1">
    <location>
        <begin position="90"/>
        <end position="111"/>
    </location>
</feature>
<evidence type="ECO:0000313" key="3">
    <source>
        <dbReference type="Proteomes" id="UP000297245"/>
    </source>
</evidence>
<organism evidence="2 3">
    <name type="scientific">Dendrothele bispora (strain CBS 962.96)</name>
    <dbReference type="NCBI Taxonomy" id="1314807"/>
    <lineage>
        <taxon>Eukaryota</taxon>
        <taxon>Fungi</taxon>
        <taxon>Dikarya</taxon>
        <taxon>Basidiomycota</taxon>
        <taxon>Agaricomycotina</taxon>
        <taxon>Agaricomycetes</taxon>
        <taxon>Agaricomycetidae</taxon>
        <taxon>Agaricales</taxon>
        <taxon>Agaricales incertae sedis</taxon>
        <taxon>Dendrothele</taxon>
    </lineage>
</organism>
<gene>
    <name evidence="2" type="ORF">K435DRAFT_874367</name>
</gene>
<feature type="compositionally biased region" description="Polar residues" evidence="1">
    <location>
        <begin position="200"/>
        <end position="218"/>
    </location>
</feature>
<proteinExistence type="predicted"/>
<feature type="region of interest" description="Disordered" evidence="1">
    <location>
        <begin position="191"/>
        <end position="243"/>
    </location>
</feature>
<feature type="region of interest" description="Disordered" evidence="1">
    <location>
        <begin position="1"/>
        <end position="121"/>
    </location>
</feature>